<protein>
    <submittedName>
        <fullName evidence="1">Uncharacterized protein</fullName>
    </submittedName>
</protein>
<evidence type="ECO:0000313" key="2">
    <source>
        <dbReference type="Proteomes" id="UP000823405"/>
    </source>
</evidence>
<proteinExistence type="predicted"/>
<dbReference type="EMBL" id="JAAAIN010001718">
    <property type="protein sequence ID" value="KAG0300699.1"/>
    <property type="molecule type" value="Genomic_DNA"/>
</dbReference>
<dbReference type="OrthoDB" id="2431353at2759"/>
<reference evidence="1" key="1">
    <citation type="journal article" date="2020" name="Fungal Divers.">
        <title>Resolving the Mortierellaceae phylogeny through synthesis of multi-gene phylogenetics and phylogenomics.</title>
        <authorList>
            <person name="Vandepol N."/>
            <person name="Liber J."/>
            <person name="Desiro A."/>
            <person name="Na H."/>
            <person name="Kennedy M."/>
            <person name="Barry K."/>
            <person name="Grigoriev I.V."/>
            <person name="Miller A.N."/>
            <person name="O'Donnell K."/>
            <person name="Stajich J.E."/>
            <person name="Bonito G."/>
        </authorList>
    </citation>
    <scope>NUCLEOTIDE SEQUENCE</scope>
    <source>
        <strain evidence="1">NVP60</strain>
    </source>
</reference>
<gene>
    <name evidence="1" type="ORF">BGZ97_003102</name>
</gene>
<accession>A0A9P6QYG9</accession>
<sequence>MSRAVTFPKGINQHVDSLVFIIPHRDAHAREAFEVLWDTYFPGRFARLEIYARDATVFEAIKRDGLTVNVMEMGMYYMDSHRGRDFTQDGYVLYQVHSREERQDMGFFGIAGTD</sequence>
<dbReference type="AlphaFoldDB" id="A0A9P6QYG9"/>
<dbReference type="Proteomes" id="UP000823405">
    <property type="component" value="Unassembled WGS sequence"/>
</dbReference>
<evidence type="ECO:0000313" key="1">
    <source>
        <dbReference type="EMBL" id="KAG0300699.1"/>
    </source>
</evidence>
<name>A0A9P6QYG9_9FUNG</name>
<comment type="caution">
    <text evidence="1">The sequence shown here is derived from an EMBL/GenBank/DDBJ whole genome shotgun (WGS) entry which is preliminary data.</text>
</comment>
<keyword evidence="2" id="KW-1185">Reference proteome</keyword>
<organism evidence="1 2">
    <name type="scientific">Linnemannia gamsii</name>
    <dbReference type="NCBI Taxonomy" id="64522"/>
    <lineage>
        <taxon>Eukaryota</taxon>
        <taxon>Fungi</taxon>
        <taxon>Fungi incertae sedis</taxon>
        <taxon>Mucoromycota</taxon>
        <taxon>Mortierellomycotina</taxon>
        <taxon>Mortierellomycetes</taxon>
        <taxon>Mortierellales</taxon>
        <taxon>Mortierellaceae</taxon>
        <taxon>Linnemannia</taxon>
    </lineage>
</organism>